<name>A0A8S5P3U8_9CAUD</name>
<dbReference type="EMBL" id="BK015328">
    <property type="protein sequence ID" value="DAE01682.1"/>
    <property type="molecule type" value="Genomic_DNA"/>
</dbReference>
<organism evidence="1">
    <name type="scientific">Siphoviridae sp. ctkyp1</name>
    <dbReference type="NCBI Taxonomy" id="2825646"/>
    <lineage>
        <taxon>Viruses</taxon>
        <taxon>Duplodnaviria</taxon>
        <taxon>Heunggongvirae</taxon>
        <taxon>Uroviricota</taxon>
        <taxon>Caudoviricetes</taxon>
    </lineage>
</organism>
<proteinExistence type="predicted"/>
<sequence>MSAQLYTVIITLLRSAVNPCYQFVFDVLR</sequence>
<accession>A0A8S5P3U8</accession>
<reference evidence="1" key="1">
    <citation type="journal article" date="2021" name="Proc. Natl. Acad. Sci. U.S.A.">
        <title>A Catalog of Tens of Thousands of Viruses from Human Metagenomes Reveals Hidden Associations with Chronic Diseases.</title>
        <authorList>
            <person name="Tisza M.J."/>
            <person name="Buck C.B."/>
        </authorList>
    </citation>
    <scope>NUCLEOTIDE SEQUENCE</scope>
    <source>
        <strain evidence="1">Ctkyp1</strain>
    </source>
</reference>
<protein>
    <submittedName>
        <fullName evidence="1">Uncharacterized protein</fullName>
    </submittedName>
</protein>
<evidence type="ECO:0000313" key="1">
    <source>
        <dbReference type="EMBL" id="DAE01682.1"/>
    </source>
</evidence>